<protein>
    <submittedName>
        <fullName evidence="1">Uncharacterized protein</fullName>
    </submittedName>
</protein>
<dbReference type="InParanoid" id="A0A1X7VXH8"/>
<sequence length="119" mass="13488">MKALSDQAVNACSCERLLRKKCVTEAKNLDSNVWNILLDVITESNPTALNKVMNVFNHCKSIIRKNEVAEHCVLNVLKCEPLPKELEDLDPLKLQVNKEGHVFSDNCYTRHTHPKSSCL</sequence>
<dbReference type="AlphaFoldDB" id="A0A1X7VXH8"/>
<dbReference type="EnsemblMetazoa" id="Aqu2.1.44575_001">
    <property type="protein sequence ID" value="Aqu2.1.44575_001"/>
    <property type="gene ID" value="Aqu2.1.44575"/>
</dbReference>
<evidence type="ECO:0000313" key="1">
    <source>
        <dbReference type="EnsemblMetazoa" id="Aqu2.1.44575_001"/>
    </source>
</evidence>
<organism evidence="1">
    <name type="scientific">Amphimedon queenslandica</name>
    <name type="common">Sponge</name>
    <dbReference type="NCBI Taxonomy" id="400682"/>
    <lineage>
        <taxon>Eukaryota</taxon>
        <taxon>Metazoa</taxon>
        <taxon>Porifera</taxon>
        <taxon>Demospongiae</taxon>
        <taxon>Heteroscleromorpha</taxon>
        <taxon>Haplosclerida</taxon>
        <taxon>Niphatidae</taxon>
        <taxon>Amphimedon</taxon>
    </lineage>
</organism>
<accession>A0A1X7VXH8</accession>
<name>A0A1X7VXH8_AMPQE</name>
<proteinExistence type="predicted"/>
<reference evidence="1" key="1">
    <citation type="submission" date="2017-05" db="UniProtKB">
        <authorList>
            <consortium name="EnsemblMetazoa"/>
        </authorList>
    </citation>
    <scope>IDENTIFICATION</scope>
</reference>